<dbReference type="PROSITE" id="PS51257">
    <property type="entry name" value="PROKAR_LIPOPROTEIN"/>
    <property type="match status" value="1"/>
</dbReference>
<dbReference type="Proteomes" id="UP001060919">
    <property type="component" value="Chromosome"/>
</dbReference>
<accession>A0A916DRM3</accession>
<gene>
    <name evidence="2" type="ORF">AsAng_0010090</name>
</gene>
<feature type="signal peptide" evidence="1">
    <location>
        <begin position="1"/>
        <end position="24"/>
    </location>
</feature>
<keyword evidence="1" id="KW-0732">Signal</keyword>
<keyword evidence="3" id="KW-1185">Reference proteome</keyword>
<proteinExistence type="predicted"/>
<dbReference type="KEGG" id="aup:AsAng_0010090"/>
<organism evidence="2 3">
    <name type="scientific">Aureispira anguillae</name>
    <dbReference type="NCBI Taxonomy" id="2864201"/>
    <lineage>
        <taxon>Bacteria</taxon>
        <taxon>Pseudomonadati</taxon>
        <taxon>Bacteroidota</taxon>
        <taxon>Saprospiria</taxon>
        <taxon>Saprospirales</taxon>
        <taxon>Saprospiraceae</taxon>
        <taxon>Aureispira</taxon>
    </lineage>
</organism>
<name>A0A916DRM3_9BACT</name>
<reference evidence="2" key="1">
    <citation type="submission" date="2022-09" db="EMBL/GenBank/DDBJ databases">
        <title>Aureispira anguillicida sp. nov., isolated from Leptocephalus of Japanese eel Anguilla japonica.</title>
        <authorList>
            <person name="Yuasa K."/>
            <person name="Mekata T."/>
            <person name="Ikunari K."/>
        </authorList>
    </citation>
    <scope>NUCLEOTIDE SEQUENCE</scope>
    <source>
        <strain evidence="2">EL160426</strain>
    </source>
</reference>
<sequence>MKNVVLFFLVSLSFLACTPEPAPAPTLTGTWTSTARTKNGNNDLISGDTWTFNACADPTTGTCSGNYSVPYLFTTLTSNFTYRIHNNGSKLDMDFSNSSLVFQDISDADIVTHTATTINITFTDSNGDYYDHTLTKQ</sequence>
<evidence type="ECO:0000313" key="3">
    <source>
        <dbReference type="Proteomes" id="UP001060919"/>
    </source>
</evidence>
<feature type="chain" id="PRO_5037126703" description="Lipocalin-like domain-containing protein" evidence="1">
    <location>
        <begin position="25"/>
        <end position="137"/>
    </location>
</feature>
<evidence type="ECO:0008006" key="4">
    <source>
        <dbReference type="Google" id="ProtNLM"/>
    </source>
</evidence>
<dbReference type="EMBL" id="AP026867">
    <property type="protein sequence ID" value="BDS10301.1"/>
    <property type="molecule type" value="Genomic_DNA"/>
</dbReference>
<evidence type="ECO:0000313" key="2">
    <source>
        <dbReference type="EMBL" id="BDS10301.1"/>
    </source>
</evidence>
<dbReference type="RefSeq" id="WP_264791624.1">
    <property type="nucleotide sequence ID" value="NZ_AP026867.1"/>
</dbReference>
<dbReference type="AlphaFoldDB" id="A0A916DRM3"/>
<evidence type="ECO:0000256" key="1">
    <source>
        <dbReference type="SAM" id="SignalP"/>
    </source>
</evidence>
<protein>
    <recommendedName>
        <fullName evidence="4">Lipocalin-like domain-containing protein</fullName>
    </recommendedName>
</protein>